<proteinExistence type="predicted"/>
<reference evidence="1 2" key="2">
    <citation type="journal article" date="2022" name="Mol. Ecol. Resour.">
        <title>The genomes of chicory, endive, great burdock and yacon provide insights into Asteraceae paleo-polyploidization history and plant inulin production.</title>
        <authorList>
            <person name="Fan W."/>
            <person name="Wang S."/>
            <person name="Wang H."/>
            <person name="Wang A."/>
            <person name="Jiang F."/>
            <person name="Liu H."/>
            <person name="Zhao H."/>
            <person name="Xu D."/>
            <person name="Zhang Y."/>
        </authorList>
    </citation>
    <scope>NUCLEOTIDE SEQUENCE [LARGE SCALE GENOMIC DNA]</scope>
    <source>
        <strain evidence="2">cv. Yunnan</strain>
        <tissue evidence="1">Leaves</tissue>
    </source>
</reference>
<sequence>MPVKTGGVISIVLLVAVAVTVTVTPVVCDGGGEYSARVLTLERAFPANKSVEMDILKARDRVRYARILQGFAGGVVDFNVLGTPDPYYGGLYFTKVKLGSPPKEFNVQIDTGSDILWVTCSSCNDCPESSGFGIPLNFFDAASSSTASMVSCSNSICSSNIKVADASCSNEGDQCSYEFHYADDSGTSGYYITDLLYFDTVVDPSMITNSSALITFGCSTHQSGGLTKSDKAMDGIFGFGQHGLSVISQLSAKGITPKVFSHCLRGDGNGGGKLVLGEILAPTMVYSPLVPSQPHYNLDLQSIAVGEQLLPIDTSAFATSDNQGTIVDTGTTLTYLAPQAYYPFVDAITAAVSQLATPILLKDSQCYLVKSSIDVIFPEVSFNFAGDASMILKPEKYLMTGDPVFLQDGGVPWCIGFQKASNGMTVLGDLVLRDKIFVYDLSRKRIGWTDYDCSAEVNVSIKSYNNEFVSGHFSASISLRFTSLEVLLVHILFWSLLW</sequence>
<protein>
    <submittedName>
        <fullName evidence="1">Uncharacterized protein</fullName>
    </submittedName>
</protein>
<evidence type="ECO:0000313" key="2">
    <source>
        <dbReference type="Proteomes" id="UP001056120"/>
    </source>
</evidence>
<dbReference type="Proteomes" id="UP001056120">
    <property type="component" value="Linkage Group LG01"/>
</dbReference>
<accession>A0ACB9K1J9</accession>
<evidence type="ECO:0000313" key="1">
    <source>
        <dbReference type="EMBL" id="KAI3826154.1"/>
    </source>
</evidence>
<dbReference type="EMBL" id="CM042018">
    <property type="protein sequence ID" value="KAI3826154.1"/>
    <property type="molecule type" value="Genomic_DNA"/>
</dbReference>
<comment type="caution">
    <text evidence="1">The sequence shown here is derived from an EMBL/GenBank/DDBJ whole genome shotgun (WGS) entry which is preliminary data.</text>
</comment>
<reference evidence="2" key="1">
    <citation type="journal article" date="2022" name="Mol. Ecol. Resour.">
        <title>The genomes of chicory, endive, great burdock and yacon provide insights into Asteraceae palaeo-polyploidization history and plant inulin production.</title>
        <authorList>
            <person name="Fan W."/>
            <person name="Wang S."/>
            <person name="Wang H."/>
            <person name="Wang A."/>
            <person name="Jiang F."/>
            <person name="Liu H."/>
            <person name="Zhao H."/>
            <person name="Xu D."/>
            <person name="Zhang Y."/>
        </authorList>
    </citation>
    <scope>NUCLEOTIDE SEQUENCE [LARGE SCALE GENOMIC DNA]</scope>
    <source>
        <strain evidence="2">cv. Yunnan</strain>
    </source>
</reference>
<keyword evidence="2" id="KW-1185">Reference proteome</keyword>
<organism evidence="1 2">
    <name type="scientific">Smallanthus sonchifolius</name>
    <dbReference type="NCBI Taxonomy" id="185202"/>
    <lineage>
        <taxon>Eukaryota</taxon>
        <taxon>Viridiplantae</taxon>
        <taxon>Streptophyta</taxon>
        <taxon>Embryophyta</taxon>
        <taxon>Tracheophyta</taxon>
        <taxon>Spermatophyta</taxon>
        <taxon>Magnoliopsida</taxon>
        <taxon>eudicotyledons</taxon>
        <taxon>Gunneridae</taxon>
        <taxon>Pentapetalae</taxon>
        <taxon>asterids</taxon>
        <taxon>campanulids</taxon>
        <taxon>Asterales</taxon>
        <taxon>Asteraceae</taxon>
        <taxon>Asteroideae</taxon>
        <taxon>Heliantheae alliance</taxon>
        <taxon>Millerieae</taxon>
        <taxon>Smallanthus</taxon>
    </lineage>
</organism>
<name>A0ACB9K1J9_9ASTR</name>
<gene>
    <name evidence="1" type="ORF">L1987_00199</name>
</gene>